<sequence length="80" mass="8102">MPIVGSPLPLAGEGRGRGQAVAGLREFQSPQQPVVAIRAASCWQAPALSPDPSPINGRGELIGAAAIAVNPYCATPPPPH</sequence>
<organism evidence="1">
    <name type="scientific">Cupriavidus taiwanensis</name>
    <dbReference type="NCBI Taxonomy" id="164546"/>
    <lineage>
        <taxon>Bacteria</taxon>
        <taxon>Pseudomonadati</taxon>
        <taxon>Pseudomonadota</taxon>
        <taxon>Betaproteobacteria</taxon>
        <taxon>Burkholderiales</taxon>
        <taxon>Burkholderiaceae</taxon>
        <taxon>Cupriavidus</taxon>
    </lineage>
</organism>
<accession>A0A375BNM6</accession>
<dbReference type="Proteomes" id="UP000256297">
    <property type="component" value="Chromosome CBM2589_b"/>
</dbReference>
<reference evidence="1" key="1">
    <citation type="submission" date="2018-01" db="EMBL/GenBank/DDBJ databases">
        <authorList>
            <person name="Clerissi C."/>
        </authorList>
    </citation>
    <scope>NUCLEOTIDE SEQUENCE</scope>
    <source>
        <strain evidence="1">Cupriavidus taiwanensis STM 3521</strain>
    </source>
</reference>
<proteinExistence type="predicted"/>
<name>A0A375BNM6_9BURK</name>
<protein>
    <submittedName>
        <fullName evidence="1">Uncharacterized protein</fullName>
    </submittedName>
</protein>
<dbReference type="AlphaFoldDB" id="A0A375BNM6"/>
<evidence type="ECO:0000313" key="1">
    <source>
        <dbReference type="EMBL" id="SOY49136.1"/>
    </source>
</evidence>
<dbReference type="EMBL" id="OFSP01000015">
    <property type="protein sequence ID" value="SOY49136.1"/>
    <property type="molecule type" value="Genomic_DNA"/>
</dbReference>
<gene>
    <name evidence="1" type="ORF">CBM2589_B220042</name>
</gene>
<comment type="caution">
    <text evidence="1">The sequence shown here is derived from an EMBL/GenBank/DDBJ whole genome shotgun (WGS) entry which is preliminary data.</text>
</comment>